<dbReference type="PANTHER" id="PTHR30272">
    <property type="entry name" value="3-HYDROXYACYL-[ACYL-CARRIER-PROTEIN] DEHYDRATASE"/>
    <property type="match status" value="1"/>
</dbReference>
<dbReference type="AlphaFoldDB" id="A0A5C5XHT1"/>
<sequence length="230" mass="25956">MRELIFYVLYYRRFIEYVAGDGLKLGLSYQKPRQKTANCSDNCELADIGLFDSSINIGQQKGATAMPPRPLYDIENLDFDNPLYTIDDIRKINPQRHEMEQLTAVVYVDRETNGLVGYKDVTDKEFWCTGHMPGFPLMPGVILCECAAQLAGFYARKFDLLGGEYLGFGGMEDVRFRKSVFPNSRLVLAVQTTKIRTGKRVEFDFQGFVDGGMVFNGSMIGVPINRGTPL</sequence>
<dbReference type="PANTHER" id="PTHR30272:SF1">
    <property type="entry name" value="3-HYDROXYACYL-[ACYL-CARRIER-PROTEIN] DEHYDRATASE"/>
    <property type="match status" value="1"/>
</dbReference>
<gene>
    <name evidence="2" type="primary">fabZ_4</name>
    <name evidence="2" type="ORF">Pan54_34910</name>
</gene>
<name>A0A5C5XHT1_9PLAN</name>
<organism evidence="2 3">
    <name type="scientific">Rubinisphaera italica</name>
    <dbReference type="NCBI Taxonomy" id="2527969"/>
    <lineage>
        <taxon>Bacteria</taxon>
        <taxon>Pseudomonadati</taxon>
        <taxon>Planctomycetota</taxon>
        <taxon>Planctomycetia</taxon>
        <taxon>Planctomycetales</taxon>
        <taxon>Planctomycetaceae</taxon>
        <taxon>Rubinisphaera</taxon>
    </lineage>
</organism>
<keyword evidence="3" id="KW-1185">Reference proteome</keyword>
<dbReference type="InterPro" id="IPR013114">
    <property type="entry name" value="FabA_FabZ"/>
</dbReference>
<dbReference type="SUPFAM" id="SSF54637">
    <property type="entry name" value="Thioesterase/thiol ester dehydrase-isomerase"/>
    <property type="match status" value="1"/>
</dbReference>
<evidence type="ECO:0000313" key="3">
    <source>
        <dbReference type="Proteomes" id="UP000316095"/>
    </source>
</evidence>
<proteinExistence type="predicted"/>
<dbReference type="EMBL" id="SJPG01000001">
    <property type="protein sequence ID" value="TWT62746.1"/>
    <property type="molecule type" value="Genomic_DNA"/>
</dbReference>
<comment type="caution">
    <text evidence="2">The sequence shown here is derived from an EMBL/GenBank/DDBJ whole genome shotgun (WGS) entry which is preliminary data.</text>
</comment>
<dbReference type="Pfam" id="PF07977">
    <property type="entry name" value="FabA"/>
    <property type="match status" value="1"/>
</dbReference>
<dbReference type="Proteomes" id="UP000316095">
    <property type="component" value="Unassembled WGS sequence"/>
</dbReference>
<dbReference type="Gene3D" id="3.10.129.10">
    <property type="entry name" value="Hotdog Thioesterase"/>
    <property type="match status" value="1"/>
</dbReference>
<accession>A0A5C5XHT1</accession>
<dbReference type="EC" id="4.2.1.59" evidence="2"/>
<evidence type="ECO:0000256" key="1">
    <source>
        <dbReference type="ARBA" id="ARBA00023239"/>
    </source>
</evidence>
<dbReference type="InterPro" id="IPR029069">
    <property type="entry name" value="HotDog_dom_sf"/>
</dbReference>
<keyword evidence="1 2" id="KW-0456">Lyase</keyword>
<dbReference type="GO" id="GO:0019171">
    <property type="term" value="F:(3R)-hydroxyacyl-[acyl-carrier-protein] dehydratase activity"/>
    <property type="evidence" value="ECO:0007669"/>
    <property type="project" value="UniProtKB-EC"/>
</dbReference>
<evidence type="ECO:0000313" key="2">
    <source>
        <dbReference type="EMBL" id="TWT62746.1"/>
    </source>
</evidence>
<reference evidence="2 3" key="1">
    <citation type="submission" date="2019-02" db="EMBL/GenBank/DDBJ databases">
        <title>Deep-cultivation of Planctomycetes and their phenomic and genomic characterization uncovers novel biology.</title>
        <authorList>
            <person name="Wiegand S."/>
            <person name="Jogler M."/>
            <person name="Boedeker C."/>
            <person name="Pinto D."/>
            <person name="Vollmers J."/>
            <person name="Rivas-Marin E."/>
            <person name="Kohn T."/>
            <person name="Peeters S.H."/>
            <person name="Heuer A."/>
            <person name="Rast P."/>
            <person name="Oberbeckmann S."/>
            <person name="Bunk B."/>
            <person name="Jeske O."/>
            <person name="Meyerdierks A."/>
            <person name="Storesund J.E."/>
            <person name="Kallscheuer N."/>
            <person name="Luecker S."/>
            <person name="Lage O.M."/>
            <person name="Pohl T."/>
            <person name="Merkel B.J."/>
            <person name="Hornburger P."/>
            <person name="Mueller R.-W."/>
            <person name="Bruemmer F."/>
            <person name="Labrenz M."/>
            <person name="Spormann A.M."/>
            <person name="Op Den Camp H."/>
            <person name="Overmann J."/>
            <person name="Amann R."/>
            <person name="Jetten M.S.M."/>
            <person name="Mascher T."/>
            <person name="Medema M.H."/>
            <person name="Devos D.P."/>
            <person name="Kaster A.-K."/>
            <person name="Ovreas L."/>
            <person name="Rohde M."/>
            <person name="Galperin M.Y."/>
            <person name="Jogler C."/>
        </authorList>
    </citation>
    <scope>NUCLEOTIDE SEQUENCE [LARGE SCALE GENOMIC DNA]</scope>
    <source>
        <strain evidence="2 3">Pan54</strain>
    </source>
</reference>
<protein>
    <submittedName>
        <fullName evidence="2">3-hydroxyacyl-[acyl-carrier-protein] dehydratase FabZ</fullName>
        <ecNumber evidence="2">4.2.1.59</ecNumber>
    </submittedName>
</protein>